<dbReference type="AlphaFoldDB" id="A0A6J5UUV2"/>
<evidence type="ECO:0000313" key="3">
    <source>
        <dbReference type="Proteomes" id="UP000507222"/>
    </source>
</evidence>
<sequence length="175" mass="19259">MAGLIPELDLEDLDQASKTKNSKGPPYLVDPRDLTFADSFLDFESGLRIYQTLIWHKQGRSRLRWLKKSLLERQILNTVDGSVPIGCVEEDSEISDNLSCSTEEELGKVSLLGGCDQNSVLDGGNCTKSEVSRNSGGGEPDNNETGNEISKSKIEDENAARNNAILFRKQKLVSV</sequence>
<name>A0A6J5UUV2_PRUAR</name>
<gene>
    <name evidence="2" type="ORF">CURHAP_LOCUS31272</name>
</gene>
<feature type="region of interest" description="Disordered" evidence="1">
    <location>
        <begin position="126"/>
        <end position="155"/>
    </location>
</feature>
<organism evidence="2 3">
    <name type="scientific">Prunus armeniaca</name>
    <name type="common">Apricot</name>
    <name type="synonym">Armeniaca vulgaris</name>
    <dbReference type="NCBI Taxonomy" id="36596"/>
    <lineage>
        <taxon>Eukaryota</taxon>
        <taxon>Viridiplantae</taxon>
        <taxon>Streptophyta</taxon>
        <taxon>Embryophyta</taxon>
        <taxon>Tracheophyta</taxon>
        <taxon>Spermatophyta</taxon>
        <taxon>Magnoliopsida</taxon>
        <taxon>eudicotyledons</taxon>
        <taxon>Gunneridae</taxon>
        <taxon>Pentapetalae</taxon>
        <taxon>rosids</taxon>
        <taxon>fabids</taxon>
        <taxon>Rosales</taxon>
        <taxon>Rosaceae</taxon>
        <taxon>Amygdaloideae</taxon>
        <taxon>Amygdaleae</taxon>
        <taxon>Prunus</taxon>
    </lineage>
</organism>
<evidence type="ECO:0000313" key="2">
    <source>
        <dbReference type="EMBL" id="CAB4279144.1"/>
    </source>
</evidence>
<protein>
    <submittedName>
        <fullName evidence="2">Uncharacterized protein</fullName>
    </submittedName>
</protein>
<dbReference type="EMBL" id="CAEKDK010000005">
    <property type="protein sequence ID" value="CAB4279144.1"/>
    <property type="molecule type" value="Genomic_DNA"/>
</dbReference>
<reference evidence="2 3" key="1">
    <citation type="submission" date="2020-05" db="EMBL/GenBank/DDBJ databases">
        <authorList>
            <person name="Campoy J."/>
            <person name="Schneeberger K."/>
            <person name="Spophaly S."/>
        </authorList>
    </citation>
    <scope>NUCLEOTIDE SEQUENCE [LARGE SCALE GENOMIC DNA]</scope>
    <source>
        <strain evidence="2">PruArmRojPasFocal</strain>
    </source>
</reference>
<accession>A0A6J5UUV2</accession>
<evidence type="ECO:0000256" key="1">
    <source>
        <dbReference type="SAM" id="MobiDB-lite"/>
    </source>
</evidence>
<dbReference type="Proteomes" id="UP000507222">
    <property type="component" value="Unassembled WGS sequence"/>
</dbReference>
<proteinExistence type="predicted"/>